<feature type="non-terminal residue" evidence="1">
    <location>
        <position position="54"/>
    </location>
</feature>
<gene>
    <name evidence="1" type="ORF">S01H1_61479</name>
</gene>
<dbReference type="AlphaFoldDB" id="X0YC20"/>
<proteinExistence type="predicted"/>
<accession>X0YC20</accession>
<dbReference type="EMBL" id="BARS01040311">
    <property type="protein sequence ID" value="GAG34381.1"/>
    <property type="molecule type" value="Genomic_DNA"/>
</dbReference>
<sequence>MTKRIEYNISFYRGDLKSDIANRLKEDFPRISTEKSFTIADMAIDGMLREGNGA</sequence>
<evidence type="ECO:0000313" key="1">
    <source>
        <dbReference type="EMBL" id="GAG34381.1"/>
    </source>
</evidence>
<name>X0YC20_9ZZZZ</name>
<comment type="caution">
    <text evidence="1">The sequence shown here is derived from an EMBL/GenBank/DDBJ whole genome shotgun (WGS) entry which is preliminary data.</text>
</comment>
<protein>
    <submittedName>
        <fullName evidence="1">Uncharacterized protein</fullName>
    </submittedName>
</protein>
<organism evidence="1">
    <name type="scientific">marine sediment metagenome</name>
    <dbReference type="NCBI Taxonomy" id="412755"/>
    <lineage>
        <taxon>unclassified sequences</taxon>
        <taxon>metagenomes</taxon>
        <taxon>ecological metagenomes</taxon>
    </lineage>
</organism>
<reference evidence="1" key="1">
    <citation type="journal article" date="2014" name="Front. Microbiol.">
        <title>High frequency of phylogenetically diverse reductive dehalogenase-homologous genes in deep subseafloor sedimentary metagenomes.</title>
        <authorList>
            <person name="Kawai M."/>
            <person name="Futagami T."/>
            <person name="Toyoda A."/>
            <person name="Takaki Y."/>
            <person name="Nishi S."/>
            <person name="Hori S."/>
            <person name="Arai W."/>
            <person name="Tsubouchi T."/>
            <person name="Morono Y."/>
            <person name="Uchiyama I."/>
            <person name="Ito T."/>
            <person name="Fujiyama A."/>
            <person name="Inagaki F."/>
            <person name="Takami H."/>
        </authorList>
    </citation>
    <scope>NUCLEOTIDE SEQUENCE</scope>
    <source>
        <strain evidence="1">Expedition CK06-06</strain>
    </source>
</reference>